<dbReference type="GO" id="GO:0043495">
    <property type="term" value="F:protein-membrane adaptor activity"/>
    <property type="evidence" value="ECO:0007669"/>
    <property type="project" value="TreeGrafter"/>
</dbReference>
<dbReference type="OrthoDB" id="342281at2759"/>
<gene>
    <name evidence="9" type="primary">LOC103053893</name>
</gene>
<evidence type="ECO:0000256" key="1">
    <source>
        <dbReference type="ARBA" id="ARBA00022692"/>
    </source>
</evidence>
<organism evidence="8 9">
    <name type="scientific">Python bivittatus</name>
    <name type="common">Burmese python</name>
    <name type="synonym">Python molurus bivittatus</name>
    <dbReference type="NCBI Taxonomy" id="176946"/>
    <lineage>
        <taxon>Eukaryota</taxon>
        <taxon>Metazoa</taxon>
        <taxon>Chordata</taxon>
        <taxon>Craniata</taxon>
        <taxon>Vertebrata</taxon>
        <taxon>Euteleostomi</taxon>
        <taxon>Lepidosauria</taxon>
        <taxon>Squamata</taxon>
        <taxon>Bifurcata</taxon>
        <taxon>Unidentata</taxon>
        <taxon>Episquamata</taxon>
        <taxon>Toxicofera</taxon>
        <taxon>Serpentes</taxon>
        <taxon>Henophidia</taxon>
        <taxon>Pythonidae</taxon>
        <taxon>Python</taxon>
    </lineage>
</organism>
<protein>
    <submittedName>
        <fullName evidence="9">SUN domain-containing protein 3</fullName>
    </submittedName>
</protein>
<proteinExistence type="predicted"/>
<evidence type="ECO:0000313" key="8">
    <source>
        <dbReference type="Proteomes" id="UP000695026"/>
    </source>
</evidence>
<evidence type="ECO:0000313" key="9">
    <source>
        <dbReference type="RefSeq" id="XP_025032749.1"/>
    </source>
</evidence>
<keyword evidence="8" id="KW-1185">Reference proteome</keyword>
<evidence type="ECO:0000259" key="7">
    <source>
        <dbReference type="PROSITE" id="PS51469"/>
    </source>
</evidence>
<dbReference type="GO" id="GO:0034993">
    <property type="term" value="C:meiotic nuclear membrane microtubule tethering complex"/>
    <property type="evidence" value="ECO:0007669"/>
    <property type="project" value="TreeGrafter"/>
</dbReference>
<dbReference type="KEGG" id="pbi:103053893"/>
<dbReference type="PANTHER" id="PTHR12911">
    <property type="entry name" value="SAD1/UNC-84-LIKE PROTEIN-RELATED"/>
    <property type="match status" value="1"/>
</dbReference>
<feature type="transmembrane region" description="Helical" evidence="6">
    <location>
        <begin position="27"/>
        <end position="47"/>
    </location>
</feature>
<accession>A0A9F5N048</accession>
<dbReference type="Pfam" id="PF07738">
    <property type="entry name" value="Sad1_UNC"/>
    <property type="match status" value="1"/>
</dbReference>
<dbReference type="AlphaFoldDB" id="A0A9F5N048"/>
<evidence type="ECO:0000256" key="3">
    <source>
        <dbReference type="ARBA" id="ARBA00023054"/>
    </source>
</evidence>
<dbReference type="InterPro" id="IPR012919">
    <property type="entry name" value="SUN_dom"/>
</dbReference>
<comment type="subcellular location">
    <subcellularLocation>
        <location evidence="5">Nucleus inner membrane</location>
        <topology evidence="5">Single-pass type II membrane protein</topology>
    </subcellularLocation>
</comment>
<keyword evidence="1 6" id="KW-0812">Transmembrane</keyword>
<evidence type="ECO:0000256" key="4">
    <source>
        <dbReference type="ARBA" id="ARBA00023136"/>
    </source>
</evidence>
<dbReference type="PROSITE" id="PS51469">
    <property type="entry name" value="SUN"/>
    <property type="match status" value="1"/>
</dbReference>
<dbReference type="InterPro" id="IPR045119">
    <property type="entry name" value="SUN1-5"/>
</dbReference>
<keyword evidence="3" id="KW-0175">Coiled coil</keyword>
<dbReference type="RefSeq" id="XP_025032749.1">
    <property type="nucleotide sequence ID" value="XM_025176981.1"/>
</dbReference>
<evidence type="ECO:0000256" key="2">
    <source>
        <dbReference type="ARBA" id="ARBA00022989"/>
    </source>
</evidence>
<feature type="transmembrane region" description="Helical" evidence="6">
    <location>
        <begin position="59"/>
        <end position="77"/>
    </location>
</feature>
<name>A0A9F5N048_PYTBI</name>
<sequence>MDSHPLFSPKRKNAQFPCPRKKSVLRLICNLIVLSLITPFCLVKKVYCIISSGSSTWKIVVWVALFLLLFGATYMGLLDGNQLFGWKDCSIYDLIQSGTKDLRSLMKANHMLEKKALEIPSLKEEVHMLQTQLQGLKLSMKDIAYDTVSEILKGYTSKGITKWTIEKTLKKLKEKLDEDDVQMPDYALKSAGASIVQSRTSRSYRHDGGKYFWMSFIILPFVRSPDIILQPSYHPGNCWPFPGSQGEAVVRLAMVIIPRAVTIQHISKKVSPTGETSSAPKDFAIYGLKVENEEEGTFLGQFMYDTDGYLIQTFQLKNESSELMSYVKLKVLSNWGHPNYTCIYRFRVHGDLYSVDDHACIGMKPQQLNDKPV</sequence>
<reference evidence="9" key="1">
    <citation type="submission" date="2025-08" db="UniProtKB">
        <authorList>
            <consortium name="RefSeq"/>
        </authorList>
    </citation>
    <scope>IDENTIFICATION</scope>
    <source>
        <tissue evidence="9">Liver</tissue>
    </source>
</reference>
<dbReference type="OMA" id="MPDYALQ"/>
<feature type="domain" description="SUN" evidence="7">
    <location>
        <begin position="192"/>
        <end position="353"/>
    </location>
</feature>
<dbReference type="GeneID" id="103053893"/>
<dbReference type="FunFam" id="2.60.120.260:FF:000009">
    <property type="entry name" value="SUN domain-containing protein 1 isoform X1"/>
    <property type="match status" value="1"/>
</dbReference>
<evidence type="ECO:0000256" key="5">
    <source>
        <dbReference type="ARBA" id="ARBA00037816"/>
    </source>
</evidence>
<dbReference type="Proteomes" id="UP000695026">
    <property type="component" value="Unplaced"/>
</dbReference>
<evidence type="ECO:0000256" key="6">
    <source>
        <dbReference type="SAM" id="Phobius"/>
    </source>
</evidence>
<dbReference type="Gene3D" id="2.60.120.260">
    <property type="entry name" value="Galactose-binding domain-like"/>
    <property type="match status" value="1"/>
</dbReference>
<dbReference type="GO" id="GO:0005637">
    <property type="term" value="C:nuclear inner membrane"/>
    <property type="evidence" value="ECO:0007669"/>
    <property type="project" value="UniProtKB-SubCell"/>
</dbReference>
<keyword evidence="2 6" id="KW-1133">Transmembrane helix</keyword>
<dbReference type="PANTHER" id="PTHR12911:SF24">
    <property type="entry name" value="SUN DOMAIN-CONTAINING PROTEIN 3"/>
    <property type="match status" value="1"/>
</dbReference>
<keyword evidence="4 6" id="KW-0472">Membrane</keyword>